<keyword evidence="10" id="KW-1185">Reference proteome</keyword>
<dbReference type="EMBL" id="CP040428">
    <property type="protein sequence ID" value="QCT22609.1"/>
    <property type="molecule type" value="Genomic_DNA"/>
</dbReference>
<dbReference type="GO" id="GO:0046872">
    <property type="term" value="F:metal ion binding"/>
    <property type="evidence" value="ECO:0007669"/>
    <property type="project" value="UniProtKB-KW"/>
</dbReference>
<dbReference type="SFLD" id="SFLDS00029">
    <property type="entry name" value="Radical_SAM"/>
    <property type="match status" value="1"/>
</dbReference>
<dbReference type="SFLD" id="SFLDG01386">
    <property type="entry name" value="main_SPASM_domain-containing"/>
    <property type="match status" value="1"/>
</dbReference>
<keyword evidence="3" id="KW-0949">S-adenosyl-L-methionine</keyword>
<dbReference type="PANTHER" id="PTHR43273:SF3">
    <property type="entry name" value="ANAEROBIC SULFATASE-MATURATING ENZYME HOMOLOG ASLB-RELATED"/>
    <property type="match status" value="1"/>
</dbReference>
<proteinExistence type="inferred from homology"/>
<comment type="similarity">
    <text evidence="7">Belongs to the radical SAM superfamily. Anaerobic sulfatase-maturating enzyme family.</text>
</comment>
<dbReference type="SUPFAM" id="SSF102114">
    <property type="entry name" value="Radical SAM enzymes"/>
    <property type="match status" value="1"/>
</dbReference>
<feature type="domain" description="Radical SAM core" evidence="8">
    <location>
        <begin position="1"/>
        <end position="214"/>
    </location>
</feature>
<evidence type="ECO:0000256" key="1">
    <source>
        <dbReference type="ARBA" id="ARBA00001966"/>
    </source>
</evidence>
<dbReference type="InterPro" id="IPR058240">
    <property type="entry name" value="rSAM_sf"/>
</dbReference>
<dbReference type="KEGG" id="izh:FEM41_05320"/>
<dbReference type="InterPro" id="IPR034491">
    <property type="entry name" value="Anaerob_Ser_sulfatase-maturase"/>
</dbReference>
<comment type="cofactor">
    <cofactor evidence="1">
        <name>[4Fe-4S] cluster</name>
        <dbReference type="ChEBI" id="CHEBI:49883"/>
    </cofactor>
</comment>
<evidence type="ECO:0000256" key="2">
    <source>
        <dbReference type="ARBA" id="ARBA00022485"/>
    </source>
</evidence>
<keyword evidence="4" id="KW-0479">Metal-binding</keyword>
<dbReference type="Pfam" id="PF13186">
    <property type="entry name" value="SPASM"/>
    <property type="match status" value="1"/>
</dbReference>
<dbReference type="SFLD" id="SFLDG01072">
    <property type="entry name" value="dehydrogenase_like"/>
    <property type="match status" value="1"/>
</dbReference>
<evidence type="ECO:0000313" key="9">
    <source>
        <dbReference type="EMBL" id="QCT22609.1"/>
    </source>
</evidence>
<dbReference type="CDD" id="cd01335">
    <property type="entry name" value="Radical_SAM"/>
    <property type="match status" value="1"/>
</dbReference>
<gene>
    <name evidence="9" type="ORF">FEM41_05320</name>
</gene>
<keyword evidence="5" id="KW-0408">Iron</keyword>
<dbReference type="Proteomes" id="UP000302163">
    <property type="component" value="Chromosome"/>
</dbReference>
<evidence type="ECO:0000313" key="10">
    <source>
        <dbReference type="Proteomes" id="UP000302163"/>
    </source>
</evidence>
<dbReference type="InterPro" id="IPR023885">
    <property type="entry name" value="4Fe4S-binding_SPASM_dom"/>
</dbReference>
<evidence type="ECO:0000256" key="6">
    <source>
        <dbReference type="ARBA" id="ARBA00023014"/>
    </source>
</evidence>
<keyword evidence="6" id="KW-0411">Iron-sulfur</keyword>
<dbReference type="SFLD" id="SFLDG01384">
    <property type="entry name" value="thioether_bond_formation_requi"/>
    <property type="match status" value="1"/>
</dbReference>
<keyword evidence="2" id="KW-0004">4Fe-4S</keyword>
<accession>A0A4P8YP08</accession>
<dbReference type="PANTHER" id="PTHR43273">
    <property type="entry name" value="ANAEROBIC SULFATASE-MATURATING ENZYME HOMOLOG ASLB-RELATED"/>
    <property type="match status" value="1"/>
</dbReference>
<dbReference type="PROSITE" id="PS51918">
    <property type="entry name" value="RADICAL_SAM"/>
    <property type="match status" value="1"/>
</dbReference>
<dbReference type="OrthoDB" id="9782387at2"/>
<dbReference type="SFLD" id="SFLDG01067">
    <property type="entry name" value="SPASM/twitch_domain_containing"/>
    <property type="match status" value="1"/>
</dbReference>
<dbReference type="InterPro" id="IPR007197">
    <property type="entry name" value="rSAM"/>
</dbReference>
<dbReference type="CDD" id="cd21120">
    <property type="entry name" value="SPASM_anSME"/>
    <property type="match status" value="1"/>
</dbReference>
<evidence type="ECO:0000256" key="5">
    <source>
        <dbReference type="ARBA" id="ARBA00023004"/>
    </source>
</evidence>
<dbReference type="SFLD" id="SFLDF00285">
    <property type="entry name" value="anaerobic_Ser-type_sulfatase-m"/>
    <property type="match status" value="1"/>
</dbReference>
<sequence length="371" mass="41998">MAKPASSRCNLDCHYCFYIDKPRQPRMDDATLEAYIRQHIDAQPGQVVEFAWQGGEPTLAGLAFFERAVALQQRYAAGRRIQNTLQTNGILLDEAWCAFLARYGWLVGLSLDGPADLHDRYRVTRAGKPTHERVMEAMGRLKAHGVDFNLLTVVNAHNIGQPERLYRYLRDLGTPHLQFIPLVESDEQGALTPESVSGEAWGRFLNAVFALWVREDIGRVFVQLFDSTLGVWCGQPSQMCVFSETCGHAFALEADGTLYQCDHYVFPEYRLGNLHEISIAQINASDAARDFGQHKRRSLVNDCLECRARPLCQGDCPKHRLDGGKSVLCAGYRDFFTRTAPYMKTMRDLIRQRRSPVELMAMLHASEKRPA</sequence>
<evidence type="ECO:0000256" key="3">
    <source>
        <dbReference type="ARBA" id="ARBA00022691"/>
    </source>
</evidence>
<name>A0A4P8YP08_9ENTR</name>
<dbReference type="InterPro" id="IPR023867">
    <property type="entry name" value="Sulphatase_maturase_rSAM"/>
</dbReference>
<evidence type="ECO:0000256" key="4">
    <source>
        <dbReference type="ARBA" id="ARBA00022723"/>
    </source>
</evidence>
<dbReference type="NCBIfam" id="TIGR04085">
    <property type="entry name" value="rSAM_more_4Fe4S"/>
    <property type="match status" value="1"/>
</dbReference>
<dbReference type="InterPro" id="IPR013785">
    <property type="entry name" value="Aldolase_TIM"/>
</dbReference>
<dbReference type="NCBIfam" id="TIGR03942">
    <property type="entry name" value="sulfatase_rSAM"/>
    <property type="match status" value="1"/>
</dbReference>
<organism evidence="9 10">
    <name type="scientific">Jejubacter calystegiae</name>
    <dbReference type="NCBI Taxonomy" id="2579935"/>
    <lineage>
        <taxon>Bacteria</taxon>
        <taxon>Pseudomonadati</taxon>
        <taxon>Pseudomonadota</taxon>
        <taxon>Gammaproteobacteria</taxon>
        <taxon>Enterobacterales</taxon>
        <taxon>Enterobacteriaceae</taxon>
        <taxon>Jejubacter</taxon>
    </lineage>
</organism>
<evidence type="ECO:0000256" key="7">
    <source>
        <dbReference type="ARBA" id="ARBA00023601"/>
    </source>
</evidence>
<dbReference type="GO" id="GO:0051539">
    <property type="term" value="F:4 iron, 4 sulfur cluster binding"/>
    <property type="evidence" value="ECO:0007669"/>
    <property type="project" value="UniProtKB-KW"/>
</dbReference>
<evidence type="ECO:0000259" key="8">
    <source>
        <dbReference type="PROSITE" id="PS51918"/>
    </source>
</evidence>
<reference evidence="9 10" key="1">
    <citation type="submission" date="2019-05" db="EMBL/GenBank/DDBJ databases">
        <title>Complete genome sequence of Izhakiella calystegiae KSNA2, an endophyte isolated from beach morning glory (Calystegia soldanella).</title>
        <authorList>
            <person name="Jiang L."/>
            <person name="Jeong J.C."/>
            <person name="Kim C.Y."/>
            <person name="Kim D.H."/>
            <person name="Kim S.W."/>
            <person name="Lee j."/>
        </authorList>
    </citation>
    <scope>NUCLEOTIDE SEQUENCE [LARGE SCALE GENOMIC DNA]</scope>
    <source>
        <strain evidence="9 10">KSNA2</strain>
    </source>
</reference>
<dbReference type="InterPro" id="IPR047207">
    <property type="entry name" value="SPASM_anSME"/>
</dbReference>
<dbReference type="Gene3D" id="3.20.20.70">
    <property type="entry name" value="Aldolase class I"/>
    <property type="match status" value="1"/>
</dbReference>
<dbReference type="AlphaFoldDB" id="A0A4P8YP08"/>
<dbReference type="GO" id="GO:0016491">
    <property type="term" value="F:oxidoreductase activity"/>
    <property type="evidence" value="ECO:0007669"/>
    <property type="project" value="InterPro"/>
</dbReference>
<dbReference type="Pfam" id="PF04055">
    <property type="entry name" value="Radical_SAM"/>
    <property type="match status" value="1"/>
</dbReference>
<protein>
    <submittedName>
        <fullName evidence="9">Anaerobic sulfatase maturase</fullName>
    </submittedName>
</protein>